<keyword evidence="4 8" id="KW-0812">Transmembrane</keyword>
<keyword evidence="5 8" id="KW-1133">Transmembrane helix</keyword>
<evidence type="ECO:0000313" key="9">
    <source>
        <dbReference type="EMBL" id="SHH47863.1"/>
    </source>
</evidence>
<feature type="transmembrane region" description="Helical" evidence="8">
    <location>
        <begin position="264"/>
        <end position="281"/>
    </location>
</feature>
<name>A0A1M5TBZ6_9BACT</name>
<dbReference type="PANTHER" id="PTHR22926">
    <property type="entry name" value="PHOSPHO-N-ACETYLMURAMOYL-PENTAPEPTIDE-TRANSFERASE"/>
    <property type="match status" value="1"/>
</dbReference>
<comment type="subcellular location">
    <subcellularLocation>
        <location evidence="1">Cell membrane</location>
        <topology evidence="1">Multi-pass membrane protein</topology>
    </subcellularLocation>
</comment>
<organism evidence="9 10">
    <name type="scientific">Thermosipho atlanticus DSM 15807</name>
    <dbReference type="NCBI Taxonomy" id="1123380"/>
    <lineage>
        <taxon>Bacteria</taxon>
        <taxon>Thermotogati</taxon>
        <taxon>Thermotogota</taxon>
        <taxon>Thermotogae</taxon>
        <taxon>Thermotogales</taxon>
        <taxon>Fervidobacteriaceae</taxon>
        <taxon>Thermosipho</taxon>
    </lineage>
</organism>
<evidence type="ECO:0000256" key="3">
    <source>
        <dbReference type="ARBA" id="ARBA00022679"/>
    </source>
</evidence>
<dbReference type="InterPro" id="IPR000715">
    <property type="entry name" value="Glycosyl_transferase_4"/>
</dbReference>
<feature type="transmembrane region" description="Helical" evidence="8">
    <location>
        <begin position="43"/>
        <end position="74"/>
    </location>
</feature>
<evidence type="ECO:0000256" key="1">
    <source>
        <dbReference type="ARBA" id="ARBA00004651"/>
    </source>
</evidence>
<dbReference type="EMBL" id="FQXN01000004">
    <property type="protein sequence ID" value="SHH47863.1"/>
    <property type="molecule type" value="Genomic_DNA"/>
</dbReference>
<evidence type="ECO:0000256" key="6">
    <source>
        <dbReference type="ARBA" id="ARBA00023136"/>
    </source>
</evidence>
<sequence>MNVVIPFIVTFLTYYFARKYKFLLDYPDSRKNHHTPTPQIGGIILFISLLFLFRISDNVLFSMGVFLSFFFGLIDDVKNLSYKSKFLFESVISLIFVLNTNLTLFGYNGILVKIFTFFWFIAIVNGFNMIDGLNGLSTGVFLIYSLFLKSYNLSFIYLPIYLFNLFGKFFMGESGTLLSSFLLLTFLSKQNNELVFLTVFFGYPAYEVISSFLRRIISGKSPFLPDRKHLHHVFSERFGNITFLFFAYTLSVLFILLSHKLYGVFFYIFICLSLFIFQRKIKGSNGNL</sequence>
<feature type="binding site" evidence="7">
    <location>
        <position position="128"/>
    </location>
    <ligand>
        <name>Mg(2+)</name>
        <dbReference type="ChEBI" id="CHEBI:18420"/>
    </ligand>
</feature>
<dbReference type="GO" id="GO:0005886">
    <property type="term" value="C:plasma membrane"/>
    <property type="evidence" value="ECO:0007669"/>
    <property type="project" value="UniProtKB-SubCell"/>
</dbReference>
<dbReference type="Proteomes" id="UP000242592">
    <property type="component" value="Unassembled WGS sequence"/>
</dbReference>
<dbReference type="GO" id="GO:0046872">
    <property type="term" value="F:metal ion binding"/>
    <property type="evidence" value="ECO:0007669"/>
    <property type="project" value="UniProtKB-KW"/>
</dbReference>
<keyword evidence="2" id="KW-1003">Cell membrane</keyword>
<feature type="transmembrane region" description="Helical" evidence="8">
    <location>
        <begin position="237"/>
        <end position="257"/>
    </location>
</feature>
<dbReference type="GO" id="GO:0044038">
    <property type="term" value="P:cell wall macromolecule biosynthetic process"/>
    <property type="evidence" value="ECO:0007669"/>
    <property type="project" value="TreeGrafter"/>
</dbReference>
<keyword evidence="6 8" id="KW-0472">Membrane</keyword>
<evidence type="ECO:0000256" key="7">
    <source>
        <dbReference type="PIRSR" id="PIRSR600715-1"/>
    </source>
</evidence>
<dbReference type="GO" id="GO:0071555">
    <property type="term" value="P:cell wall organization"/>
    <property type="evidence" value="ECO:0007669"/>
    <property type="project" value="TreeGrafter"/>
</dbReference>
<gene>
    <name evidence="9" type="ORF">SAMN02745199_1262</name>
</gene>
<dbReference type="Pfam" id="PF00953">
    <property type="entry name" value="Glycos_transf_4"/>
    <property type="match status" value="1"/>
</dbReference>
<proteinExistence type="predicted"/>
<dbReference type="STRING" id="1123380.SAMN02745199_1262"/>
<keyword evidence="10" id="KW-1185">Reference proteome</keyword>
<keyword evidence="3 9" id="KW-0808">Transferase</keyword>
<evidence type="ECO:0000256" key="5">
    <source>
        <dbReference type="ARBA" id="ARBA00022989"/>
    </source>
</evidence>
<evidence type="ECO:0000256" key="8">
    <source>
        <dbReference type="SAM" id="Phobius"/>
    </source>
</evidence>
<feature type="transmembrane region" description="Helical" evidence="8">
    <location>
        <begin position="110"/>
        <end position="130"/>
    </location>
</feature>
<dbReference type="GO" id="GO:0016780">
    <property type="term" value="F:phosphotransferase activity, for other substituted phosphate groups"/>
    <property type="evidence" value="ECO:0007669"/>
    <property type="project" value="InterPro"/>
</dbReference>
<feature type="transmembrane region" description="Helical" evidence="8">
    <location>
        <begin position="142"/>
        <end position="163"/>
    </location>
</feature>
<keyword evidence="7" id="KW-0479">Metal-binding</keyword>
<evidence type="ECO:0000313" key="10">
    <source>
        <dbReference type="Proteomes" id="UP000242592"/>
    </source>
</evidence>
<dbReference type="OrthoDB" id="9783652at2"/>
<keyword evidence="7" id="KW-0460">Magnesium</keyword>
<reference evidence="10" key="1">
    <citation type="submission" date="2016-11" db="EMBL/GenBank/DDBJ databases">
        <authorList>
            <person name="Varghese N."/>
            <person name="Submissions S."/>
        </authorList>
    </citation>
    <scope>NUCLEOTIDE SEQUENCE [LARGE SCALE GENOMIC DNA]</scope>
    <source>
        <strain evidence="10">DSM 15807</strain>
    </source>
</reference>
<evidence type="ECO:0000256" key="4">
    <source>
        <dbReference type="ARBA" id="ARBA00022692"/>
    </source>
</evidence>
<dbReference type="GO" id="GO:0009103">
    <property type="term" value="P:lipopolysaccharide biosynthetic process"/>
    <property type="evidence" value="ECO:0007669"/>
    <property type="project" value="TreeGrafter"/>
</dbReference>
<dbReference type="PANTHER" id="PTHR22926:SF3">
    <property type="entry name" value="UNDECAPRENYL-PHOSPHATE ALPHA-N-ACETYLGLUCOSAMINYL 1-PHOSPHATE TRANSFERASE"/>
    <property type="match status" value="1"/>
</dbReference>
<dbReference type="AlphaFoldDB" id="A0A1M5TBZ6"/>
<evidence type="ECO:0000256" key="2">
    <source>
        <dbReference type="ARBA" id="ARBA00022475"/>
    </source>
</evidence>
<comment type="cofactor">
    <cofactor evidence="7">
        <name>Mg(2+)</name>
        <dbReference type="ChEBI" id="CHEBI:18420"/>
    </cofactor>
</comment>
<protein>
    <submittedName>
        <fullName evidence="9">UDP-GlcNAc:undecaprenyl-phosphate GlcNAc-1-phosphate transferase</fullName>
    </submittedName>
</protein>
<accession>A0A1M5TBZ6</accession>
<dbReference type="CDD" id="cd06853">
    <property type="entry name" value="GT_WecA_like"/>
    <property type="match status" value="1"/>
</dbReference>
<feature type="transmembrane region" description="Helical" evidence="8">
    <location>
        <begin position="194"/>
        <end position="217"/>
    </location>
</feature>